<keyword evidence="3" id="KW-1185">Reference proteome</keyword>
<dbReference type="GO" id="GO:0016866">
    <property type="term" value="F:intramolecular transferase activity"/>
    <property type="evidence" value="ECO:0007669"/>
    <property type="project" value="InterPro"/>
</dbReference>
<protein>
    <submittedName>
        <fullName evidence="2">Methylmalonyl-CoA mutase</fullName>
    </submittedName>
</protein>
<dbReference type="RefSeq" id="WP_109674355.1">
    <property type="nucleotide sequence ID" value="NZ_QGDT01000004.1"/>
</dbReference>
<dbReference type="PANTHER" id="PTHR48101">
    <property type="entry name" value="METHYLMALONYL-COA MUTASE, MITOCHONDRIAL-RELATED"/>
    <property type="match status" value="1"/>
</dbReference>
<dbReference type="InterPro" id="IPR006099">
    <property type="entry name" value="MeMalonylCoA_mutase_a/b_cat"/>
</dbReference>
<proteinExistence type="predicted"/>
<name>A0A316ANZ4_9BACT</name>
<comment type="caution">
    <text evidence="2">The sequence shown here is derived from an EMBL/GenBank/DDBJ whole genome shotgun (WGS) entry which is preliminary data.</text>
</comment>
<sequence length="436" mass="48512">MCLDSSISEFSVPNPGDWQKKAEAELHKPLSQLTPWEIGSGVLSDRYYKKLFLTEAQLHFNQQAQKKTKGLVQVIPVRSFDMAVIHLENTHMTEMGGLWLDYTTWSAEQRKTFLEKRKAIPHLTVYALASEGHEVWMGTELPTSSPGGHAIDPLALWMSQKTPHLSYMDRLAQALKTKHPPGFFSFMIDGQIYEAAGGDPVLELSLITAALVFYLDFFTDRGIPPQSVLEAAFFTISIGPNYLSEIAKIRALRVLVNQIGRYYEIPPAAINPYIVGSCSERYYKASESYLNLARMTTQAMSIAMGGCDAILMPAAQVEPPSAGLTLPQNIPLLLGYEAKIGHIVDPTAGAYLFEQMTQGIKEAAWRQFLDWESYGGILQAFDSGLVRAKLDEAWERQLSAYSPDSSTIPAPKPLSQQKPHSIYLVPRSFSSKTTNL</sequence>
<evidence type="ECO:0000313" key="3">
    <source>
        <dbReference type="Proteomes" id="UP000245880"/>
    </source>
</evidence>
<dbReference type="GO" id="GO:0031419">
    <property type="term" value="F:cobalamin binding"/>
    <property type="evidence" value="ECO:0007669"/>
    <property type="project" value="InterPro"/>
</dbReference>
<dbReference type="Proteomes" id="UP000245880">
    <property type="component" value="Unassembled WGS sequence"/>
</dbReference>
<accession>A0A316ANZ4</accession>
<dbReference type="Pfam" id="PF01642">
    <property type="entry name" value="MM_CoA_mutase"/>
    <property type="match status" value="1"/>
</dbReference>
<dbReference type="Gene3D" id="3.20.20.240">
    <property type="entry name" value="Methylmalonyl-CoA mutase"/>
    <property type="match status" value="1"/>
</dbReference>
<evidence type="ECO:0000259" key="1">
    <source>
        <dbReference type="Pfam" id="PF01642"/>
    </source>
</evidence>
<dbReference type="OrthoDB" id="9762378at2"/>
<dbReference type="PANTHER" id="PTHR48101:SF1">
    <property type="entry name" value="METHYLMALONYL-COA MUTASE, LARGE SUBUNIT"/>
    <property type="match status" value="1"/>
</dbReference>
<dbReference type="EMBL" id="QGDT01000004">
    <property type="protein sequence ID" value="PWJ58520.1"/>
    <property type="molecule type" value="Genomic_DNA"/>
</dbReference>
<gene>
    <name evidence="2" type="ORF">CLV98_104380</name>
</gene>
<evidence type="ECO:0000313" key="2">
    <source>
        <dbReference type="EMBL" id="PWJ58520.1"/>
    </source>
</evidence>
<dbReference type="AlphaFoldDB" id="A0A316ANZ4"/>
<organism evidence="2 3">
    <name type="scientific">Dyadobacter jejuensis</name>
    <dbReference type="NCBI Taxonomy" id="1082580"/>
    <lineage>
        <taxon>Bacteria</taxon>
        <taxon>Pseudomonadati</taxon>
        <taxon>Bacteroidota</taxon>
        <taxon>Cytophagia</taxon>
        <taxon>Cytophagales</taxon>
        <taxon>Spirosomataceae</taxon>
        <taxon>Dyadobacter</taxon>
    </lineage>
</organism>
<dbReference type="InterPro" id="IPR016176">
    <property type="entry name" value="Cbl-dep_enz_cat"/>
</dbReference>
<dbReference type="SUPFAM" id="SSF51703">
    <property type="entry name" value="Cobalamin (vitamin B12)-dependent enzymes"/>
    <property type="match status" value="1"/>
</dbReference>
<feature type="domain" description="Methylmalonyl-CoA mutase alpha/beta chain catalytic" evidence="1">
    <location>
        <begin position="158"/>
        <end position="397"/>
    </location>
</feature>
<reference evidence="2 3" key="1">
    <citation type="submission" date="2018-03" db="EMBL/GenBank/DDBJ databases">
        <title>Genomic Encyclopedia of Archaeal and Bacterial Type Strains, Phase II (KMG-II): from individual species to whole genera.</title>
        <authorList>
            <person name="Goeker M."/>
        </authorList>
    </citation>
    <scope>NUCLEOTIDE SEQUENCE [LARGE SCALE GENOMIC DNA]</scope>
    <source>
        <strain evidence="2 3">DSM 100346</strain>
    </source>
</reference>